<dbReference type="Proteomes" id="UP000178951">
    <property type="component" value="Unassembled WGS sequence"/>
</dbReference>
<comment type="subcellular location">
    <subcellularLocation>
        <location evidence="8">Cytoplasm</location>
    </subcellularLocation>
</comment>
<organism evidence="10 11">
    <name type="scientific">candidate division WOR-1 bacterium RIFOXYB2_FULL_48_7</name>
    <dbReference type="NCBI Taxonomy" id="1802583"/>
    <lineage>
        <taxon>Bacteria</taxon>
        <taxon>Bacillati</taxon>
        <taxon>Saganbacteria</taxon>
    </lineage>
</organism>
<reference evidence="10 11" key="1">
    <citation type="journal article" date="2016" name="Nat. Commun.">
        <title>Thousands of microbial genomes shed light on interconnected biogeochemical processes in an aquifer system.</title>
        <authorList>
            <person name="Anantharaman K."/>
            <person name="Brown C.T."/>
            <person name="Hug L.A."/>
            <person name="Sharon I."/>
            <person name="Castelle C.J."/>
            <person name="Probst A.J."/>
            <person name="Thomas B.C."/>
            <person name="Singh A."/>
            <person name="Wilkins M.J."/>
            <person name="Karaoz U."/>
            <person name="Brodie E.L."/>
            <person name="Williams K.H."/>
            <person name="Hubbard S.S."/>
            <person name="Banfield J.F."/>
        </authorList>
    </citation>
    <scope>NUCLEOTIDE SEQUENCE [LARGE SCALE GENOMIC DNA]</scope>
</reference>
<evidence type="ECO:0000259" key="9">
    <source>
        <dbReference type="Pfam" id="PF00696"/>
    </source>
</evidence>
<dbReference type="PANTHER" id="PTHR43654">
    <property type="entry name" value="GLUTAMATE 5-KINASE"/>
    <property type="match status" value="1"/>
</dbReference>
<dbReference type="InterPro" id="IPR001057">
    <property type="entry name" value="Glu/AcGlu_kinase"/>
</dbReference>
<dbReference type="InterPro" id="IPR019797">
    <property type="entry name" value="Glutamate_5-kinase_CS"/>
</dbReference>
<comment type="function">
    <text evidence="8">Catalyzes the transfer of a phosphate group to glutamate to form L-glutamate 5-phosphate.</text>
</comment>
<feature type="domain" description="Aspartate/glutamate/uridylate kinase" evidence="9">
    <location>
        <begin position="8"/>
        <end position="228"/>
    </location>
</feature>
<dbReference type="InterPro" id="IPR001048">
    <property type="entry name" value="Asp/Glu/Uridylate_kinase"/>
</dbReference>
<dbReference type="Gene3D" id="3.40.1160.10">
    <property type="entry name" value="Acetylglutamate kinase-like"/>
    <property type="match status" value="1"/>
</dbReference>
<comment type="similarity">
    <text evidence="8">Belongs to the glutamate 5-kinase family.</text>
</comment>
<protein>
    <recommendedName>
        <fullName evidence="8">Glutamate 5-kinase</fullName>
        <ecNumber evidence="8">2.7.2.11</ecNumber>
    </recommendedName>
    <alternativeName>
        <fullName evidence="8">Gamma-glutamyl kinase</fullName>
        <shortName evidence="8">GK</shortName>
    </alternativeName>
</protein>
<dbReference type="GO" id="GO:0055129">
    <property type="term" value="P:L-proline biosynthetic process"/>
    <property type="evidence" value="ECO:0007669"/>
    <property type="project" value="UniProtKB-UniRule"/>
</dbReference>
<evidence type="ECO:0000256" key="1">
    <source>
        <dbReference type="ARBA" id="ARBA00022490"/>
    </source>
</evidence>
<feature type="binding site" evidence="8">
    <location>
        <position position="150"/>
    </location>
    <ligand>
        <name>substrate</name>
    </ligand>
</feature>
<dbReference type="PANTHER" id="PTHR43654:SF1">
    <property type="entry name" value="ISOPENTENYL PHOSPHATE KINASE"/>
    <property type="match status" value="1"/>
</dbReference>
<name>A0A1F4TI46_UNCSA</name>
<dbReference type="SUPFAM" id="SSF53633">
    <property type="entry name" value="Carbamate kinase-like"/>
    <property type="match status" value="1"/>
</dbReference>
<evidence type="ECO:0000313" key="11">
    <source>
        <dbReference type="Proteomes" id="UP000178951"/>
    </source>
</evidence>
<keyword evidence="7 8" id="KW-0067">ATP-binding</keyword>
<dbReference type="GO" id="GO:0004349">
    <property type="term" value="F:glutamate 5-kinase activity"/>
    <property type="evidence" value="ECO:0007669"/>
    <property type="project" value="UniProtKB-UniRule"/>
</dbReference>
<dbReference type="InterPro" id="IPR011529">
    <property type="entry name" value="Glu_5kinase"/>
</dbReference>
<dbReference type="EMBL" id="MEUF01000081">
    <property type="protein sequence ID" value="OGC32366.1"/>
    <property type="molecule type" value="Genomic_DNA"/>
</dbReference>
<dbReference type="InterPro" id="IPR005715">
    <property type="entry name" value="Glu_5kinase/COase_Synthase"/>
</dbReference>
<dbReference type="PROSITE" id="PS00902">
    <property type="entry name" value="GLUTAMATE_5_KINASE"/>
    <property type="match status" value="1"/>
</dbReference>
<evidence type="ECO:0000256" key="5">
    <source>
        <dbReference type="ARBA" id="ARBA00022741"/>
    </source>
</evidence>
<evidence type="ECO:0000256" key="2">
    <source>
        <dbReference type="ARBA" id="ARBA00022605"/>
    </source>
</evidence>
<dbReference type="UniPathway" id="UPA00098">
    <property type="reaction ID" value="UER00359"/>
</dbReference>
<comment type="caution">
    <text evidence="10">The sequence shown here is derived from an EMBL/GenBank/DDBJ whole genome shotgun (WGS) entry which is preliminary data.</text>
</comment>
<dbReference type="InterPro" id="IPR041739">
    <property type="entry name" value="G5K_ProB"/>
</dbReference>
<feature type="binding site" evidence="8">
    <location>
        <position position="12"/>
    </location>
    <ligand>
        <name>ATP</name>
        <dbReference type="ChEBI" id="CHEBI:30616"/>
    </ligand>
</feature>
<feature type="binding site" evidence="8">
    <location>
        <position position="52"/>
    </location>
    <ligand>
        <name>substrate</name>
    </ligand>
</feature>
<proteinExistence type="inferred from homology"/>
<evidence type="ECO:0000256" key="8">
    <source>
        <dbReference type="HAMAP-Rule" id="MF_00456"/>
    </source>
</evidence>
<keyword evidence="6 8" id="KW-0418">Kinase</keyword>
<dbReference type="NCBIfam" id="TIGR01027">
    <property type="entry name" value="proB"/>
    <property type="match status" value="1"/>
</dbReference>
<dbReference type="HAMAP" id="MF_00456">
    <property type="entry name" value="ProB"/>
    <property type="match status" value="1"/>
</dbReference>
<dbReference type="GO" id="GO:0005524">
    <property type="term" value="F:ATP binding"/>
    <property type="evidence" value="ECO:0007669"/>
    <property type="project" value="UniProtKB-KW"/>
</dbReference>
<evidence type="ECO:0000313" key="10">
    <source>
        <dbReference type="EMBL" id="OGC32366.1"/>
    </source>
</evidence>
<keyword evidence="2 8" id="KW-0028">Amino-acid biosynthesis</keyword>
<dbReference type="AlphaFoldDB" id="A0A1F4TI46"/>
<dbReference type="Pfam" id="PF00696">
    <property type="entry name" value="AA_kinase"/>
    <property type="match status" value="1"/>
</dbReference>
<feature type="binding site" evidence="8">
    <location>
        <begin position="205"/>
        <end position="211"/>
    </location>
    <ligand>
        <name>ATP</name>
        <dbReference type="ChEBI" id="CHEBI:30616"/>
    </ligand>
</feature>
<keyword evidence="5 8" id="KW-0547">Nucleotide-binding</keyword>
<gene>
    <name evidence="8" type="primary">proB</name>
    <name evidence="10" type="ORF">A2311_01340</name>
</gene>
<dbReference type="GO" id="GO:0005829">
    <property type="term" value="C:cytosol"/>
    <property type="evidence" value="ECO:0007669"/>
    <property type="project" value="TreeGrafter"/>
</dbReference>
<dbReference type="PIRSF" id="PIRSF000729">
    <property type="entry name" value="GK"/>
    <property type="match status" value="1"/>
</dbReference>
<evidence type="ECO:0000256" key="7">
    <source>
        <dbReference type="ARBA" id="ARBA00022840"/>
    </source>
</evidence>
<dbReference type="STRING" id="1802583.A2311_01340"/>
<feature type="binding site" evidence="8">
    <location>
        <position position="138"/>
    </location>
    <ligand>
        <name>substrate</name>
    </ligand>
</feature>
<evidence type="ECO:0000256" key="4">
    <source>
        <dbReference type="ARBA" id="ARBA00022679"/>
    </source>
</evidence>
<evidence type="ECO:0000256" key="3">
    <source>
        <dbReference type="ARBA" id="ARBA00022650"/>
    </source>
</evidence>
<comment type="catalytic activity">
    <reaction evidence="8">
        <text>L-glutamate + ATP = L-glutamyl 5-phosphate + ADP</text>
        <dbReference type="Rhea" id="RHEA:14877"/>
        <dbReference type="ChEBI" id="CHEBI:29985"/>
        <dbReference type="ChEBI" id="CHEBI:30616"/>
        <dbReference type="ChEBI" id="CHEBI:58274"/>
        <dbReference type="ChEBI" id="CHEBI:456216"/>
        <dbReference type="EC" id="2.7.2.11"/>
    </reaction>
</comment>
<comment type="pathway">
    <text evidence="8">Amino-acid biosynthesis; L-proline biosynthesis; L-glutamate 5-semialdehyde from L-glutamate: step 1/2.</text>
</comment>
<dbReference type="FunFam" id="3.40.1160.10:FF:000006">
    <property type="entry name" value="Glutamate 5-kinase"/>
    <property type="match status" value="1"/>
</dbReference>
<dbReference type="EC" id="2.7.2.11" evidence="8"/>
<evidence type="ECO:0000256" key="6">
    <source>
        <dbReference type="ARBA" id="ARBA00022777"/>
    </source>
</evidence>
<keyword evidence="4 8" id="KW-0808">Transferase</keyword>
<dbReference type="InterPro" id="IPR036393">
    <property type="entry name" value="AceGlu_kinase-like_sf"/>
</dbReference>
<dbReference type="PRINTS" id="PR00474">
    <property type="entry name" value="GLU5KINASE"/>
</dbReference>
<dbReference type="CDD" id="cd04242">
    <property type="entry name" value="AAK_G5K_ProB"/>
    <property type="match status" value="1"/>
</dbReference>
<keyword evidence="3 8" id="KW-0641">Proline biosynthesis</keyword>
<accession>A0A1F4TI46</accession>
<sequence>MGKKSYQTIVVKIGSSTLTTPQGEIDHANLERIAAEAAQLVQQGKKVILVTSGAIATGASQLKLGQPTTIPEKQAAAAVGQSRLMRQYEKAFEKHNLIVAQILLTRDVITTPARSVNAKHCLLTLLREGVVPVVNENDTVAIDEIKIGDNDNLAALTARLVGADLLILLTDVDGFYINDMLVPQVGKIDARVKKAAGQAGSRQGTGGMVTKLQAARICRRSKIDMAIVHGKKAGLIISAAAGQPVGTFFV</sequence>
<keyword evidence="1 8" id="KW-0963">Cytoplasm</keyword>
<feature type="binding site" evidence="8">
    <location>
        <begin position="170"/>
        <end position="171"/>
    </location>
    <ligand>
        <name>ATP</name>
        <dbReference type="ChEBI" id="CHEBI:30616"/>
    </ligand>
</feature>